<organism evidence="2 3">
    <name type="scientific">Cymbomonas tetramitiformis</name>
    <dbReference type="NCBI Taxonomy" id="36881"/>
    <lineage>
        <taxon>Eukaryota</taxon>
        <taxon>Viridiplantae</taxon>
        <taxon>Chlorophyta</taxon>
        <taxon>Pyramimonadophyceae</taxon>
        <taxon>Pyramimonadales</taxon>
        <taxon>Pyramimonadaceae</taxon>
        <taxon>Cymbomonas</taxon>
    </lineage>
</organism>
<name>A0AAE0C2E6_9CHLO</name>
<proteinExistence type="predicted"/>
<reference evidence="2 3" key="1">
    <citation type="journal article" date="2015" name="Genome Biol. Evol.">
        <title>Comparative Genomics of a Bacterivorous Green Alga Reveals Evolutionary Causalities and Consequences of Phago-Mixotrophic Mode of Nutrition.</title>
        <authorList>
            <person name="Burns J.A."/>
            <person name="Paasch A."/>
            <person name="Narechania A."/>
            <person name="Kim E."/>
        </authorList>
    </citation>
    <scope>NUCLEOTIDE SEQUENCE [LARGE SCALE GENOMIC DNA]</scope>
    <source>
        <strain evidence="2 3">PLY_AMNH</strain>
    </source>
</reference>
<protein>
    <submittedName>
        <fullName evidence="2">Uncharacterized protein</fullName>
    </submittedName>
</protein>
<accession>A0AAE0C2E6</accession>
<dbReference type="EMBL" id="LGRX02030000">
    <property type="protein sequence ID" value="KAK3246275.1"/>
    <property type="molecule type" value="Genomic_DNA"/>
</dbReference>
<comment type="caution">
    <text evidence="2">The sequence shown here is derived from an EMBL/GenBank/DDBJ whole genome shotgun (WGS) entry which is preliminary data.</text>
</comment>
<feature type="region of interest" description="Disordered" evidence="1">
    <location>
        <begin position="60"/>
        <end position="93"/>
    </location>
</feature>
<sequence>METTFQVRAQLTVQSKQTIRSQQRRPPPLFHARKKTAAVKAFAPIHCHPWVLKAGLSKCGGSGGQRGEVRAAASGNESGEQVASKEEKEGRGNPLQALQDVMKFQQKVSAEVVEYINI</sequence>
<dbReference type="AlphaFoldDB" id="A0AAE0C2E6"/>
<evidence type="ECO:0000256" key="1">
    <source>
        <dbReference type="SAM" id="MobiDB-lite"/>
    </source>
</evidence>
<dbReference type="Proteomes" id="UP001190700">
    <property type="component" value="Unassembled WGS sequence"/>
</dbReference>
<evidence type="ECO:0000313" key="2">
    <source>
        <dbReference type="EMBL" id="KAK3246275.1"/>
    </source>
</evidence>
<gene>
    <name evidence="2" type="ORF">CYMTET_44183</name>
</gene>
<keyword evidence="3" id="KW-1185">Reference proteome</keyword>
<evidence type="ECO:0000313" key="3">
    <source>
        <dbReference type="Proteomes" id="UP001190700"/>
    </source>
</evidence>